<comment type="caution">
    <text evidence="3">The sequence shown here is derived from an EMBL/GenBank/DDBJ whole genome shotgun (WGS) entry which is preliminary data.</text>
</comment>
<evidence type="ECO:0000256" key="2">
    <source>
        <dbReference type="SAM" id="SignalP"/>
    </source>
</evidence>
<protein>
    <submittedName>
        <fullName evidence="3">Uncharacterized protein</fullName>
    </submittedName>
</protein>
<feature type="signal peptide" evidence="2">
    <location>
        <begin position="1"/>
        <end position="18"/>
    </location>
</feature>
<feature type="compositionally biased region" description="Acidic residues" evidence="1">
    <location>
        <begin position="94"/>
        <end position="111"/>
    </location>
</feature>
<feature type="region of interest" description="Disordered" evidence="1">
    <location>
        <begin position="90"/>
        <end position="113"/>
    </location>
</feature>
<dbReference type="Proteomes" id="UP001189429">
    <property type="component" value="Unassembled WGS sequence"/>
</dbReference>
<gene>
    <name evidence="3" type="ORF">PCOR1329_LOCUS79324</name>
</gene>
<reference evidence="3" key="1">
    <citation type="submission" date="2023-10" db="EMBL/GenBank/DDBJ databases">
        <authorList>
            <person name="Chen Y."/>
            <person name="Shah S."/>
            <person name="Dougan E. K."/>
            <person name="Thang M."/>
            <person name="Chan C."/>
        </authorList>
    </citation>
    <scope>NUCLEOTIDE SEQUENCE [LARGE SCALE GENOMIC DNA]</scope>
</reference>
<feature type="chain" id="PRO_5047518461" evidence="2">
    <location>
        <begin position="19"/>
        <end position="246"/>
    </location>
</feature>
<proteinExistence type="predicted"/>
<evidence type="ECO:0000256" key="1">
    <source>
        <dbReference type="SAM" id="MobiDB-lite"/>
    </source>
</evidence>
<dbReference type="EMBL" id="CAUYUJ010021126">
    <property type="protein sequence ID" value="CAK0902836.1"/>
    <property type="molecule type" value="Genomic_DNA"/>
</dbReference>
<organism evidence="3 4">
    <name type="scientific">Prorocentrum cordatum</name>
    <dbReference type="NCBI Taxonomy" id="2364126"/>
    <lineage>
        <taxon>Eukaryota</taxon>
        <taxon>Sar</taxon>
        <taxon>Alveolata</taxon>
        <taxon>Dinophyceae</taxon>
        <taxon>Prorocentrales</taxon>
        <taxon>Prorocentraceae</taxon>
        <taxon>Prorocentrum</taxon>
    </lineage>
</organism>
<evidence type="ECO:0000313" key="3">
    <source>
        <dbReference type="EMBL" id="CAK0902836.1"/>
    </source>
</evidence>
<accession>A0ABN9XTW3</accession>
<sequence length="246" mass="26718">MFLFYAALFVFGATSCHAARIGGEEASSLDGTDTLVDASASAGDEDFPDWASKGSQVSYKGEPATVLAVEMVPVVKLDIGGQTKSVALKYVTPPEEDDDEGGQQEEDEEAGAEMNVRQKIFCEVCLEGVRSSSNYVPAKAMLNGTIDPQTNLGRLKECSPSERDLWTRDDKFTIYMLGKPVPDGCPSQRRAPYIVGKLSLARRICKQAISKGPRSYPSCTDFVNKQAATGSKRQVECTKGSLYTFR</sequence>
<keyword evidence="4" id="KW-1185">Reference proteome</keyword>
<evidence type="ECO:0000313" key="4">
    <source>
        <dbReference type="Proteomes" id="UP001189429"/>
    </source>
</evidence>
<name>A0ABN9XTW3_9DINO</name>
<keyword evidence="2" id="KW-0732">Signal</keyword>